<dbReference type="KEGG" id="ccos:Pan44_11780"/>
<dbReference type="EMBL" id="CP036271">
    <property type="protein sequence ID" value="QDT53163.1"/>
    <property type="molecule type" value="Genomic_DNA"/>
</dbReference>
<evidence type="ECO:0000313" key="6">
    <source>
        <dbReference type="Proteomes" id="UP000315700"/>
    </source>
</evidence>
<dbReference type="GO" id="GO:0032259">
    <property type="term" value="P:methylation"/>
    <property type="evidence" value="ECO:0007669"/>
    <property type="project" value="UniProtKB-KW"/>
</dbReference>
<sequence>MTESSEWNDRYRDGNLPWDTGRPSSELQRVLSRHAIGPCRALDLGCGTGTNSVWLAQQGFDVTGIDVAALAIERATERARAAGVNAKFVAADILKLPDPDRPFSFFFDRGCYHAVRRGAPAAYVPVIARQLAPGASGLILAGNANETHSPGPPVVTDLQLHDELGVAFNILDLREFRFDEAPGVPAKFLGWSCLVKKL</sequence>
<dbReference type="PROSITE" id="PS51585">
    <property type="entry name" value="SAM_MT_TPMT"/>
    <property type="match status" value="1"/>
</dbReference>
<dbReference type="FunCoup" id="A0A517SAM1">
    <property type="interactions" value="49"/>
</dbReference>
<keyword evidence="3" id="KW-0949">S-adenosyl-L-methionine</keyword>
<dbReference type="GO" id="GO:0008119">
    <property type="term" value="F:thiopurine S-methyltransferase activity"/>
    <property type="evidence" value="ECO:0007669"/>
    <property type="project" value="TreeGrafter"/>
</dbReference>
<dbReference type="RefSeq" id="WP_197453889.1">
    <property type="nucleotide sequence ID" value="NZ_CP036271.1"/>
</dbReference>
<keyword evidence="6" id="KW-1185">Reference proteome</keyword>
<dbReference type="Pfam" id="PF05724">
    <property type="entry name" value="TPMT"/>
    <property type="match status" value="1"/>
</dbReference>
<dbReference type="PANTHER" id="PTHR10259:SF11">
    <property type="entry name" value="THIOPURINE S-METHYLTRANSFERASE"/>
    <property type="match status" value="1"/>
</dbReference>
<evidence type="ECO:0000256" key="3">
    <source>
        <dbReference type="ARBA" id="ARBA00022691"/>
    </source>
</evidence>
<dbReference type="InterPro" id="IPR029063">
    <property type="entry name" value="SAM-dependent_MTases_sf"/>
</dbReference>
<evidence type="ECO:0000256" key="4">
    <source>
        <dbReference type="SAM" id="MobiDB-lite"/>
    </source>
</evidence>
<evidence type="ECO:0000313" key="5">
    <source>
        <dbReference type="EMBL" id="QDT53163.1"/>
    </source>
</evidence>
<feature type="region of interest" description="Disordered" evidence="4">
    <location>
        <begin position="1"/>
        <end position="20"/>
    </location>
</feature>
<name>A0A517SAM1_9PLAN</name>
<dbReference type="PANTHER" id="PTHR10259">
    <property type="entry name" value="THIOPURINE S-METHYLTRANSFERASE"/>
    <property type="match status" value="1"/>
</dbReference>
<dbReference type="CDD" id="cd02440">
    <property type="entry name" value="AdoMet_MTases"/>
    <property type="match status" value="1"/>
</dbReference>
<dbReference type="InParanoid" id="A0A517SAM1"/>
<proteinExistence type="predicted"/>
<reference evidence="5 6" key="1">
    <citation type="submission" date="2019-02" db="EMBL/GenBank/DDBJ databases">
        <title>Deep-cultivation of Planctomycetes and their phenomic and genomic characterization uncovers novel biology.</title>
        <authorList>
            <person name="Wiegand S."/>
            <person name="Jogler M."/>
            <person name="Boedeker C."/>
            <person name="Pinto D."/>
            <person name="Vollmers J."/>
            <person name="Rivas-Marin E."/>
            <person name="Kohn T."/>
            <person name="Peeters S.H."/>
            <person name="Heuer A."/>
            <person name="Rast P."/>
            <person name="Oberbeckmann S."/>
            <person name="Bunk B."/>
            <person name="Jeske O."/>
            <person name="Meyerdierks A."/>
            <person name="Storesund J.E."/>
            <person name="Kallscheuer N."/>
            <person name="Luecker S."/>
            <person name="Lage O.M."/>
            <person name="Pohl T."/>
            <person name="Merkel B.J."/>
            <person name="Hornburger P."/>
            <person name="Mueller R.-W."/>
            <person name="Bruemmer F."/>
            <person name="Labrenz M."/>
            <person name="Spormann A.M."/>
            <person name="Op den Camp H."/>
            <person name="Overmann J."/>
            <person name="Amann R."/>
            <person name="Jetten M.S.M."/>
            <person name="Mascher T."/>
            <person name="Medema M.H."/>
            <person name="Devos D.P."/>
            <person name="Kaster A.-K."/>
            <person name="Ovreas L."/>
            <person name="Rohde M."/>
            <person name="Galperin M.Y."/>
            <person name="Jogler C."/>
        </authorList>
    </citation>
    <scope>NUCLEOTIDE SEQUENCE [LARGE SCALE GENOMIC DNA]</scope>
    <source>
        <strain evidence="5 6">Pan44</strain>
    </source>
</reference>
<keyword evidence="1" id="KW-0489">Methyltransferase</keyword>
<accession>A0A517SAM1</accession>
<keyword evidence="2" id="KW-0808">Transferase</keyword>
<evidence type="ECO:0000256" key="2">
    <source>
        <dbReference type="ARBA" id="ARBA00022679"/>
    </source>
</evidence>
<evidence type="ECO:0000256" key="1">
    <source>
        <dbReference type="ARBA" id="ARBA00022603"/>
    </source>
</evidence>
<dbReference type="InterPro" id="IPR008854">
    <property type="entry name" value="TPMT"/>
</dbReference>
<dbReference type="Gene3D" id="3.40.50.150">
    <property type="entry name" value="Vaccinia Virus protein VP39"/>
    <property type="match status" value="1"/>
</dbReference>
<dbReference type="SUPFAM" id="SSF53335">
    <property type="entry name" value="S-adenosyl-L-methionine-dependent methyltransferases"/>
    <property type="match status" value="1"/>
</dbReference>
<protein>
    <submittedName>
        <fullName evidence="5">Tellurite resistance protein TehB</fullName>
    </submittedName>
</protein>
<dbReference type="Proteomes" id="UP000315700">
    <property type="component" value="Chromosome"/>
</dbReference>
<gene>
    <name evidence="5" type="ORF">Pan44_11780</name>
</gene>
<dbReference type="AlphaFoldDB" id="A0A517SAM1"/>
<organism evidence="5 6">
    <name type="scientific">Caulifigura coniformis</name>
    <dbReference type="NCBI Taxonomy" id="2527983"/>
    <lineage>
        <taxon>Bacteria</taxon>
        <taxon>Pseudomonadati</taxon>
        <taxon>Planctomycetota</taxon>
        <taxon>Planctomycetia</taxon>
        <taxon>Planctomycetales</taxon>
        <taxon>Planctomycetaceae</taxon>
        <taxon>Caulifigura</taxon>
    </lineage>
</organism>